<evidence type="ECO:0000313" key="2">
    <source>
        <dbReference type="Proteomes" id="UP000003614"/>
    </source>
</evidence>
<protein>
    <submittedName>
        <fullName evidence="1">Uncharacterized protein</fullName>
    </submittedName>
</protein>
<dbReference type="EMBL" id="ABFH02000001">
    <property type="protein sequence ID" value="EDZ04495.1"/>
    <property type="molecule type" value="Genomic_DNA"/>
</dbReference>
<evidence type="ECO:0000313" key="1">
    <source>
        <dbReference type="EMBL" id="EDZ04495.1"/>
    </source>
</evidence>
<dbReference type="Proteomes" id="UP000003614">
    <property type="component" value="Unassembled WGS sequence"/>
</dbReference>
<sequence length="43" mass="5014">MLAEKRTTGNMRHVQLATHFCRFAGWRRKRFISLQITLAAPKA</sequence>
<dbReference type="AlphaFoldDB" id="A0A6C8F7M2"/>
<name>A0A6C8F7M2_SALV4</name>
<accession>A0A6C8F7M2</accession>
<reference evidence="1 2" key="1">
    <citation type="journal article" date="2011" name="J. Bacteriol.">
        <title>Comparative genomics of 28 Salmonella enterica isolates: evidence for CRISPR-mediated adaptive sublineage evolution.</title>
        <authorList>
            <person name="Fricke W.F."/>
            <person name="Mammel M.K."/>
            <person name="McDermott P.F."/>
            <person name="Tartera C."/>
            <person name="White D.G."/>
            <person name="Leclerc J.E."/>
            <person name="Ravel J."/>
            <person name="Cebula T.A."/>
        </authorList>
    </citation>
    <scope>NUCLEOTIDE SEQUENCE [LARGE SCALE GENOMIC DNA]</scope>
    <source>
        <strain evidence="1 2">SL491</strain>
    </source>
</reference>
<gene>
    <name evidence="1" type="ORF">SeV_B0738</name>
</gene>
<proteinExistence type="predicted"/>
<organism evidence="1 2">
    <name type="scientific">Salmonella virchow (strain SL491)</name>
    <dbReference type="NCBI Taxonomy" id="465517"/>
    <lineage>
        <taxon>Bacteria</taxon>
        <taxon>Pseudomonadati</taxon>
        <taxon>Pseudomonadota</taxon>
        <taxon>Gammaproteobacteria</taxon>
        <taxon>Enterobacterales</taxon>
        <taxon>Enterobacteriaceae</taxon>
        <taxon>Salmonella</taxon>
    </lineage>
</organism>
<comment type="caution">
    <text evidence="1">The sequence shown here is derived from an EMBL/GenBank/DDBJ whole genome shotgun (WGS) entry which is preliminary data.</text>
</comment>